<gene>
    <name evidence="1" type="ORF">TNCT_54191</name>
</gene>
<name>A0A8X6LNG6_TRICU</name>
<dbReference type="AlphaFoldDB" id="A0A8X6LNG6"/>
<comment type="caution">
    <text evidence="1">The sequence shown here is derived from an EMBL/GenBank/DDBJ whole genome shotgun (WGS) entry which is preliminary data.</text>
</comment>
<sequence>MSRTLPAISILSFLGAESSNVYIAGFLVGRLLALGILTSRGSKGQRRWGVECFWRAGQVSQASVRRPGKAHDCISGLCTALPYIWLPCIPSISIMLGIFFRMEEGATSTMGAFSISRRGASFKGGNHYSLYVVFGEHMVCMEDDLPSSG</sequence>
<keyword evidence="2" id="KW-1185">Reference proteome</keyword>
<protein>
    <submittedName>
        <fullName evidence="1">Uncharacterized protein</fullName>
    </submittedName>
</protein>
<dbReference type="EMBL" id="BMAO01037023">
    <property type="protein sequence ID" value="GFR14787.1"/>
    <property type="molecule type" value="Genomic_DNA"/>
</dbReference>
<evidence type="ECO:0000313" key="2">
    <source>
        <dbReference type="Proteomes" id="UP000887116"/>
    </source>
</evidence>
<reference evidence="1" key="1">
    <citation type="submission" date="2020-07" db="EMBL/GenBank/DDBJ databases">
        <title>Multicomponent nature underlies the extraordinary mechanical properties of spider dragline silk.</title>
        <authorList>
            <person name="Kono N."/>
            <person name="Nakamura H."/>
            <person name="Mori M."/>
            <person name="Yoshida Y."/>
            <person name="Ohtoshi R."/>
            <person name="Malay A.D."/>
            <person name="Moran D.A.P."/>
            <person name="Tomita M."/>
            <person name="Numata K."/>
            <person name="Arakawa K."/>
        </authorList>
    </citation>
    <scope>NUCLEOTIDE SEQUENCE</scope>
</reference>
<accession>A0A8X6LNG6</accession>
<evidence type="ECO:0000313" key="1">
    <source>
        <dbReference type="EMBL" id="GFR14787.1"/>
    </source>
</evidence>
<dbReference type="Proteomes" id="UP000887116">
    <property type="component" value="Unassembled WGS sequence"/>
</dbReference>
<organism evidence="1 2">
    <name type="scientific">Trichonephila clavata</name>
    <name type="common">Joro spider</name>
    <name type="synonym">Nephila clavata</name>
    <dbReference type="NCBI Taxonomy" id="2740835"/>
    <lineage>
        <taxon>Eukaryota</taxon>
        <taxon>Metazoa</taxon>
        <taxon>Ecdysozoa</taxon>
        <taxon>Arthropoda</taxon>
        <taxon>Chelicerata</taxon>
        <taxon>Arachnida</taxon>
        <taxon>Araneae</taxon>
        <taxon>Araneomorphae</taxon>
        <taxon>Entelegynae</taxon>
        <taxon>Araneoidea</taxon>
        <taxon>Nephilidae</taxon>
        <taxon>Trichonephila</taxon>
    </lineage>
</organism>
<proteinExistence type="predicted"/>